<keyword evidence="2 6" id="KW-0378">Hydrolase</keyword>
<evidence type="ECO:0000256" key="3">
    <source>
        <dbReference type="SAM" id="MobiDB-lite"/>
    </source>
</evidence>
<evidence type="ECO:0000259" key="5">
    <source>
        <dbReference type="Pfam" id="PF16347"/>
    </source>
</evidence>
<dbReference type="EMBL" id="SJPQ01000002">
    <property type="protein sequence ID" value="TWT88735.1"/>
    <property type="molecule type" value="Genomic_DNA"/>
</dbReference>
<evidence type="ECO:0000256" key="1">
    <source>
        <dbReference type="ARBA" id="ARBA00008779"/>
    </source>
</evidence>
<dbReference type="RefSeq" id="WP_146400042.1">
    <property type="nucleotide sequence ID" value="NZ_SJPQ01000002.1"/>
</dbReference>
<feature type="domain" description="N-sulphoglucosamine sulphohydrolase C-terminal" evidence="5">
    <location>
        <begin position="335"/>
        <end position="488"/>
    </location>
</feature>
<dbReference type="PANTHER" id="PTHR43108">
    <property type="entry name" value="N-ACETYLGLUCOSAMINE-6-SULFATASE FAMILY MEMBER"/>
    <property type="match status" value="1"/>
</dbReference>
<dbReference type="SUPFAM" id="SSF53649">
    <property type="entry name" value="Alkaline phosphatase-like"/>
    <property type="match status" value="1"/>
</dbReference>
<dbReference type="InterPro" id="IPR024607">
    <property type="entry name" value="Sulfatase_CS"/>
</dbReference>
<dbReference type="CDD" id="cd16031">
    <property type="entry name" value="G6S_like"/>
    <property type="match status" value="1"/>
</dbReference>
<name>A0A5C5ZNS8_9BACT</name>
<proteinExistence type="inferred from homology"/>
<dbReference type="OrthoDB" id="237120at2"/>
<feature type="region of interest" description="Disordered" evidence="3">
    <location>
        <begin position="490"/>
        <end position="516"/>
    </location>
</feature>
<dbReference type="PANTHER" id="PTHR43108:SF6">
    <property type="entry name" value="N-SULPHOGLUCOSAMINE SULPHOHYDROLASE"/>
    <property type="match status" value="1"/>
</dbReference>
<dbReference type="Pfam" id="PF16347">
    <property type="entry name" value="SGSH_C"/>
    <property type="match status" value="1"/>
</dbReference>
<evidence type="ECO:0000256" key="2">
    <source>
        <dbReference type="ARBA" id="ARBA00022801"/>
    </source>
</evidence>
<accession>A0A5C5ZNS8</accession>
<dbReference type="PROSITE" id="PS00149">
    <property type="entry name" value="SULFATASE_2"/>
    <property type="match status" value="1"/>
</dbReference>
<feature type="chain" id="PRO_5022938793" evidence="4">
    <location>
        <begin position="23"/>
        <end position="516"/>
    </location>
</feature>
<dbReference type="PROSITE" id="PS00523">
    <property type="entry name" value="SULFATASE_1"/>
    <property type="match status" value="1"/>
</dbReference>
<keyword evidence="7" id="KW-1185">Reference proteome</keyword>
<sequence precursor="true">MHRSNLFFLLIGLALTGSPAAAAERPNIVLVFSDDHAYQAISAYGSRLNRTPHIDRLAVEGARFDRCYVTNSICGPSRAAVLTGAYSHVNGYYGNSRKRFDGSQPTFPKLLREAGYQTAIVGKWHLGSDPTGFDHWDVLVGQGPYYNPTMLANGERLRRTGYTTEIIGDLSLDWLREERDPERPFLLMCQHKAPHRNWQPGPGYLDRYDDVELPEPPSLLEDYSRRGRAVREQDMTIAETMNDNDLKLSRQAGFAPEQRAAWDAAYGPKNRAFRDANLTGDDLVRWKYQRYMKDYLRCVDAVDDQVGRLLDYLDEAGLADNTIVVYASDQGFYLGEHGWFDKRWMYEESLRTPLLVRWPGVAAAGSVERRIVSLIDLAPTFLEAAGVEAPERVQGASLAPLLRGEPADGWRESFYYHYYEYPAWHYVRKHYGVTDGSMKLIHFYEPEVDEWELYDLVNDRDEVVNQFDNPAYAAERLRLEAELQRLRAELKVPDEDPPGLPTTTRAPRVRTPTAAR</sequence>
<dbReference type="GO" id="GO:0004065">
    <property type="term" value="F:arylsulfatase activity"/>
    <property type="evidence" value="ECO:0007669"/>
    <property type="project" value="UniProtKB-EC"/>
</dbReference>
<dbReference type="InterPro" id="IPR032506">
    <property type="entry name" value="SGSH_C"/>
</dbReference>
<comment type="caution">
    <text evidence="6">The sequence shown here is derived from an EMBL/GenBank/DDBJ whole genome shotgun (WGS) entry which is preliminary data.</text>
</comment>
<organism evidence="6 7">
    <name type="scientific">Pseudobythopirellula maris</name>
    <dbReference type="NCBI Taxonomy" id="2527991"/>
    <lineage>
        <taxon>Bacteria</taxon>
        <taxon>Pseudomonadati</taxon>
        <taxon>Planctomycetota</taxon>
        <taxon>Planctomycetia</taxon>
        <taxon>Pirellulales</taxon>
        <taxon>Lacipirellulaceae</taxon>
        <taxon>Pseudobythopirellula</taxon>
    </lineage>
</organism>
<dbReference type="AlphaFoldDB" id="A0A5C5ZNS8"/>
<dbReference type="InterPro" id="IPR017850">
    <property type="entry name" value="Alkaline_phosphatase_core_sf"/>
</dbReference>
<dbReference type="Proteomes" id="UP000315440">
    <property type="component" value="Unassembled WGS sequence"/>
</dbReference>
<dbReference type="EC" id="3.1.6.1" evidence="6"/>
<feature type="compositionally biased region" description="Low complexity" evidence="3">
    <location>
        <begin position="501"/>
        <end position="516"/>
    </location>
</feature>
<dbReference type="Gene3D" id="3.40.720.10">
    <property type="entry name" value="Alkaline Phosphatase, subunit A"/>
    <property type="match status" value="1"/>
</dbReference>
<feature type="signal peptide" evidence="4">
    <location>
        <begin position="1"/>
        <end position="22"/>
    </location>
</feature>
<reference evidence="6 7" key="1">
    <citation type="submission" date="2019-02" db="EMBL/GenBank/DDBJ databases">
        <title>Deep-cultivation of Planctomycetes and their phenomic and genomic characterization uncovers novel biology.</title>
        <authorList>
            <person name="Wiegand S."/>
            <person name="Jogler M."/>
            <person name="Boedeker C."/>
            <person name="Pinto D."/>
            <person name="Vollmers J."/>
            <person name="Rivas-Marin E."/>
            <person name="Kohn T."/>
            <person name="Peeters S.H."/>
            <person name="Heuer A."/>
            <person name="Rast P."/>
            <person name="Oberbeckmann S."/>
            <person name="Bunk B."/>
            <person name="Jeske O."/>
            <person name="Meyerdierks A."/>
            <person name="Storesund J.E."/>
            <person name="Kallscheuer N."/>
            <person name="Luecker S."/>
            <person name="Lage O.M."/>
            <person name="Pohl T."/>
            <person name="Merkel B.J."/>
            <person name="Hornburger P."/>
            <person name="Mueller R.-W."/>
            <person name="Bruemmer F."/>
            <person name="Labrenz M."/>
            <person name="Spormann A.M."/>
            <person name="Op Den Camp H."/>
            <person name="Overmann J."/>
            <person name="Amann R."/>
            <person name="Jetten M.S.M."/>
            <person name="Mascher T."/>
            <person name="Medema M.H."/>
            <person name="Devos D.P."/>
            <person name="Kaster A.-K."/>
            <person name="Ovreas L."/>
            <person name="Rohde M."/>
            <person name="Galperin M.Y."/>
            <person name="Jogler C."/>
        </authorList>
    </citation>
    <scope>NUCLEOTIDE SEQUENCE [LARGE SCALE GENOMIC DNA]</scope>
    <source>
        <strain evidence="6 7">Mal64</strain>
    </source>
</reference>
<gene>
    <name evidence="6" type="primary">atsA_2</name>
    <name evidence="6" type="ORF">Mal64_22230</name>
</gene>
<evidence type="ECO:0000256" key="4">
    <source>
        <dbReference type="SAM" id="SignalP"/>
    </source>
</evidence>
<keyword evidence="4" id="KW-0732">Signal</keyword>
<protein>
    <submittedName>
        <fullName evidence="6">Arylsulfatase</fullName>
        <ecNumber evidence="6">3.1.6.1</ecNumber>
    </submittedName>
</protein>
<evidence type="ECO:0000313" key="6">
    <source>
        <dbReference type="EMBL" id="TWT88735.1"/>
    </source>
</evidence>
<comment type="similarity">
    <text evidence="1">Belongs to the sulfatase family.</text>
</comment>
<evidence type="ECO:0000313" key="7">
    <source>
        <dbReference type="Proteomes" id="UP000315440"/>
    </source>
</evidence>